<dbReference type="GO" id="GO:0003700">
    <property type="term" value="F:DNA-binding transcription factor activity"/>
    <property type="evidence" value="ECO:0007669"/>
    <property type="project" value="InterPro"/>
</dbReference>
<evidence type="ECO:0000313" key="5">
    <source>
        <dbReference type="EMBL" id="KKL83537.1"/>
    </source>
</evidence>
<dbReference type="GO" id="GO:0003677">
    <property type="term" value="F:DNA binding"/>
    <property type="evidence" value="ECO:0007669"/>
    <property type="project" value="UniProtKB-KW"/>
</dbReference>
<dbReference type="InterPro" id="IPR000524">
    <property type="entry name" value="Tscrpt_reg_HTH_GntR"/>
</dbReference>
<gene>
    <name evidence="5" type="ORF">LCGC14_1973760</name>
</gene>
<sequence>MSPLAIQLAHILERTPPYVHLDLEELCAELRASKTAVRTAMQELESEGLIDIEQES</sequence>
<dbReference type="InterPro" id="IPR036388">
    <property type="entry name" value="WH-like_DNA-bd_sf"/>
</dbReference>
<reference evidence="5" key="1">
    <citation type="journal article" date="2015" name="Nature">
        <title>Complex archaea that bridge the gap between prokaryotes and eukaryotes.</title>
        <authorList>
            <person name="Spang A."/>
            <person name="Saw J.H."/>
            <person name="Jorgensen S.L."/>
            <person name="Zaremba-Niedzwiedzka K."/>
            <person name="Martijn J."/>
            <person name="Lind A.E."/>
            <person name="van Eijk R."/>
            <person name="Schleper C."/>
            <person name="Guy L."/>
            <person name="Ettema T.J."/>
        </authorList>
    </citation>
    <scope>NUCLEOTIDE SEQUENCE</scope>
</reference>
<comment type="caution">
    <text evidence="5">The sequence shown here is derived from an EMBL/GenBank/DDBJ whole genome shotgun (WGS) entry which is preliminary data.</text>
</comment>
<accession>A0A0F9I838</accession>
<keyword evidence="3" id="KW-0804">Transcription</keyword>
<dbReference type="EMBL" id="LAZR01021956">
    <property type="protein sequence ID" value="KKL83537.1"/>
    <property type="molecule type" value="Genomic_DNA"/>
</dbReference>
<organism evidence="5">
    <name type="scientific">marine sediment metagenome</name>
    <dbReference type="NCBI Taxonomy" id="412755"/>
    <lineage>
        <taxon>unclassified sequences</taxon>
        <taxon>metagenomes</taxon>
        <taxon>ecological metagenomes</taxon>
    </lineage>
</organism>
<proteinExistence type="predicted"/>
<feature type="domain" description="HTH gntR-type" evidence="4">
    <location>
        <begin position="20"/>
        <end position="54"/>
    </location>
</feature>
<dbReference type="AlphaFoldDB" id="A0A0F9I838"/>
<evidence type="ECO:0000256" key="1">
    <source>
        <dbReference type="ARBA" id="ARBA00023015"/>
    </source>
</evidence>
<evidence type="ECO:0000256" key="2">
    <source>
        <dbReference type="ARBA" id="ARBA00023125"/>
    </source>
</evidence>
<dbReference type="Gene3D" id="1.10.10.10">
    <property type="entry name" value="Winged helix-like DNA-binding domain superfamily/Winged helix DNA-binding domain"/>
    <property type="match status" value="1"/>
</dbReference>
<dbReference type="InterPro" id="IPR036390">
    <property type="entry name" value="WH_DNA-bd_sf"/>
</dbReference>
<protein>
    <recommendedName>
        <fullName evidence="4">HTH gntR-type domain-containing protein</fullName>
    </recommendedName>
</protein>
<evidence type="ECO:0000256" key="3">
    <source>
        <dbReference type="ARBA" id="ARBA00023163"/>
    </source>
</evidence>
<dbReference type="Pfam" id="PF00392">
    <property type="entry name" value="GntR"/>
    <property type="match status" value="1"/>
</dbReference>
<evidence type="ECO:0000259" key="4">
    <source>
        <dbReference type="Pfam" id="PF00392"/>
    </source>
</evidence>
<dbReference type="SUPFAM" id="SSF46785">
    <property type="entry name" value="Winged helix' DNA-binding domain"/>
    <property type="match status" value="1"/>
</dbReference>
<keyword evidence="1" id="KW-0805">Transcription regulation</keyword>
<keyword evidence="2" id="KW-0238">DNA-binding</keyword>
<name>A0A0F9I838_9ZZZZ</name>